<dbReference type="NCBIfam" id="NF007980">
    <property type="entry name" value="PRK10707.1"/>
    <property type="match status" value="1"/>
</dbReference>
<evidence type="ECO:0000256" key="4">
    <source>
        <dbReference type="ARBA" id="ARBA00022801"/>
    </source>
</evidence>
<dbReference type="EMBL" id="CP000510">
    <property type="protein sequence ID" value="ABM02548.1"/>
    <property type="molecule type" value="Genomic_DNA"/>
</dbReference>
<dbReference type="OrthoDB" id="9802805at2"/>
<keyword evidence="3" id="KW-0479">Metal-binding</keyword>
<evidence type="ECO:0000256" key="5">
    <source>
        <dbReference type="ARBA" id="ARBA00022842"/>
    </source>
</evidence>
<protein>
    <submittedName>
        <fullName evidence="8">Nucleotide phosphate derivative pyrophosphohydrolase, MutT/nudix family protein</fullName>
    </submittedName>
</protein>
<dbReference type="InterPro" id="IPR000086">
    <property type="entry name" value="NUDIX_hydrolase_dom"/>
</dbReference>
<dbReference type="InterPro" id="IPR015797">
    <property type="entry name" value="NUDIX_hydrolase-like_dom_sf"/>
</dbReference>
<comment type="cofactor">
    <cofactor evidence="2">
        <name>Mg(2+)</name>
        <dbReference type="ChEBI" id="CHEBI:18420"/>
    </cofactor>
</comment>
<evidence type="ECO:0000313" key="9">
    <source>
        <dbReference type="Proteomes" id="UP000000639"/>
    </source>
</evidence>
<dbReference type="PANTHER" id="PTHR12992">
    <property type="entry name" value="NUDIX HYDROLASE"/>
    <property type="match status" value="1"/>
</dbReference>
<feature type="domain" description="Nudix hydrolase" evidence="7">
    <location>
        <begin position="35"/>
        <end position="167"/>
    </location>
</feature>
<keyword evidence="9" id="KW-1185">Reference proteome</keyword>
<evidence type="ECO:0000256" key="6">
    <source>
        <dbReference type="ARBA" id="ARBA00023211"/>
    </source>
</evidence>
<name>A1SST3_PSYIN</name>
<dbReference type="InterPro" id="IPR045121">
    <property type="entry name" value="CoAse"/>
</dbReference>
<evidence type="ECO:0000313" key="8">
    <source>
        <dbReference type="EMBL" id="ABM02548.1"/>
    </source>
</evidence>
<dbReference type="RefSeq" id="WP_011769107.1">
    <property type="nucleotide sequence ID" value="NC_008709.1"/>
</dbReference>
<dbReference type="Pfam" id="PF00293">
    <property type="entry name" value="NUDIX"/>
    <property type="match status" value="1"/>
</dbReference>
<dbReference type="GO" id="GO:0046872">
    <property type="term" value="F:metal ion binding"/>
    <property type="evidence" value="ECO:0007669"/>
    <property type="project" value="UniProtKB-KW"/>
</dbReference>
<comment type="cofactor">
    <cofactor evidence="1">
        <name>Mn(2+)</name>
        <dbReference type="ChEBI" id="CHEBI:29035"/>
    </cofactor>
</comment>
<reference evidence="8 9" key="1">
    <citation type="submission" date="2007-01" db="EMBL/GenBank/DDBJ databases">
        <title>Complete sequence of Psychromonas ingrahamii 37.</title>
        <authorList>
            <consortium name="US DOE Joint Genome Institute"/>
            <person name="Copeland A."/>
            <person name="Lucas S."/>
            <person name="Lapidus A."/>
            <person name="Barry K."/>
            <person name="Detter J.C."/>
            <person name="Glavina del Rio T."/>
            <person name="Hammon N."/>
            <person name="Israni S."/>
            <person name="Dalin E."/>
            <person name="Tice H."/>
            <person name="Pitluck S."/>
            <person name="Thompson L.S."/>
            <person name="Brettin T."/>
            <person name="Bruce D."/>
            <person name="Han C."/>
            <person name="Tapia R."/>
            <person name="Schmutz J."/>
            <person name="Larimer F."/>
            <person name="Land M."/>
            <person name="Hauser L."/>
            <person name="Kyrpides N."/>
            <person name="Ivanova N."/>
            <person name="Staley J."/>
            <person name="Richardson P."/>
        </authorList>
    </citation>
    <scope>NUCLEOTIDE SEQUENCE [LARGE SCALE GENOMIC DNA]</scope>
    <source>
        <strain evidence="8 9">37</strain>
    </source>
</reference>
<evidence type="ECO:0000259" key="7">
    <source>
        <dbReference type="PROSITE" id="PS51462"/>
    </source>
</evidence>
<dbReference type="KEGG" id="pin:Ping_0696"/>
<keyword evidence="5" id="KW-0460">Magnesium</keyword>
<dbReference type="PROSITE" id="PS51462">
    <property type="entry name" value="NUDIX"/>
    <property type="match status" value="1"/>
</dbReference>
<dbReference type="Proteomes" id="UP000000639">
    <property type="component" value="Chromosome"/>
</dbReference>
<keyword evidence="4 8" id="KW-0378">Hydrolase</keyword>
<dbReference type="GO" id="GO:0010945">
    <property type="term" value="F:coenzyme A diphosphatase activity"/>
    <property type="evidence" value="ECO:0007669"/>
    <property type="project" value="InterPro"/>
</dbReference>
<gene>
    <name evidence="8" type="ordered locus">Ping_0696</name>
</gene>
<organism evidence="8 9">
    <name type="scientific">Psychromonas ingrahamii (strain DSM 17664 / CCUG 51855 / 37)</name>
    <dbReference type="NCBI Taxonomy" id="357804"/>
    <lineage>
        <taxon>Bacteria</taxon>
        <taxon>Pseudomonadati</taxon>
        <taxon>Pseudomonadota</taxon>
        <taxon>Gammaproteobacteria</taxon>
        <taxon>Alteromonadales</taxon>
        <taxon>Psychromonadaceae</taxon>
        <taxon>Psychromonas</taxon>
    </lineage>
</organism>
<evidence type="ECO:0000256" key="3">
    <source>
        <dbReference type="ARBA" id="ARBA00022723"/>
    </source>
</evidence>
<dbReference type="STRING" id="357804.Ping_0696"/>
<dbReference type="SUPFAM" id="SSF55811">
    <property type="entry name" value="Nudix"/>
    <property type="match status" value="1"/>
</dbReference>
<dbReference type="AlphaFoldDB" id="A1SST3"/>
<proteinExistence type="predicted"/>
<dbReference type="HOGENOM" id="CLU_040940_5_3_6"/>
<keyword evidence="6" id="KW-0464">Manganese</keyword>
<dbReference type="eggNOG" id="COG0494">
    <property type="taxonomic scope" value="Bacteria"/>
</dbReference>
<dbReference type="PANTHER" id="PTHR12992:SF11">
    <property type="entry name" value="MITOCHONDRIAL COENZYME A DIPHOSPHATASE NUDT8"/>
    <property type="match status" value="1"/>
</dbReference>
<dbReference type="Gene3D" id="3.90.79.10">
    <property type="entry name" value="Nucleoside Triphosphate Pyrophosphohydrolase"/>
    <property type="match status" value="1"/>
</dbReference>
<dbReference type="CDD" id="cd03426">
    <property type="entry name" value="NUDIX_CoAse_Nudt7"/>
    <property type="match status" value="1"/>
</dbReference>
<accession>A1SST3</accession>
<sequence length="197" mass="22745">MNKQIFLSRFLFHNRQNVSDLIAHKSPLNLNQQGLKKAAVLLPLIKRQNGLNLIFTERALHLRHHPGQISFPGGRYEPSDHSLQQTALRETEEEIGILQRQVSLFGSLPNLPTGSGFMISPFLGFIDNEHTIAIEPQEVRSVFEVPLSYLLDVNNYYKQHLFTHKKRHFTYCIPYQNRLIWGATAQILKNLQEHLAK</sequence>
<evidence type="ECO:0000256" key="2">
    <source>
        <dbReference type="ARBA" id="ARBA00001946"/>
    </source>
</evidence>
<evidence type="ECO:0000256" key="1">
    <source>
        <dbReference type="ARBA" id="ARBA00001936"/>
    </source>
</evidence>